<name>A0A5B8RL80_9ZZZZ</name>
<reference evidence="1" key="1">
    <citation type="submission" date="2019-06" db="EMBL/GenBank/DDBJ databases">
        <authorList>
            <person name="Murdoch R.W."/>
            <person name="Fathepure B."/>
        </authorList>
    </citation>
    <scope>NUCLEOTIDE SEQUENCE</scope>
</reference>
<evidence type="ECO:0000313" key="1">
    <source>
        <dbReference type="EMBL" id="QEA08065.1"/>
    </source>
</evidence>
<dbReference type="AlphaFoldDB" id="A0A5B8RL80"/>
<dbReference type="EMBL" id="MN079734">
    <property type="protein sequence ID" value="QEA08065.1"/>
    <property type="molecule type" value="Genomic_DNA"/>
</dbReference>
<gene>
    <name evidence="1" type="ORF">KBTEX_04433</name>
</gene>
<sequence>MVVTLFHRAAGQGHINRFFRQLLFDFFFFHPCLFLVESFRDRFAYFIRQLSHLRALFFRKLPHSA</sequence>
<protein>
    <submittedName>
        <fullName evidence="1">Uncharacterized protein</fullName>
    </submittedName>
</protein>
<proteinExistence type="predicted"/>
<organism evidence="1">
    <name type="scientific">uncultured organism</name>
    <dbReference type="NCBI Taxonomy" id="155900"/>
    <lineage>
        <taxon>unclassified sequences</taxon>
        <taxon>environmental samples</taxon>
    </lineage>
</organism>
<accession>A0A5B8RL80</accession>